<dbReference type="GO" id="GO:0016251">
    <property type="term" value="F:RNA polymerase II general transcription initiation factor activity"/>
    <property type="evidence" value="ECO:0007669"/>
    <property type="project" value="TreeGrafter"/>
</dbReference>
<dbReference type="GO" id="GO:0005669">
    <property type="term" value="C:transcription factor TFIID complex"/>
    <property type="evidence" value="ECO:0007669"/>
    <property type="project" value="InterPro"/>
</dbReference>
<feature type="compositionally biased region" description="Low complexity" evidence="6">
    <location>
        <begin position="48"/>
        <end position="58"/>
    </location>
</feature>
<dbReference type="Proteomes" id="UP000800041">
    <property type="component" value="Unassembled WGS sequence"/>
</dbReference>
<proteinExistence type="inferred from homology"/>
<dbReference type="AlphaFoldDB" id="A0A6G1GX69"/>
<feature type="region of interest" description="Disordered" evidence="6">
    <location>
        <begin position="48"/>
        <end position="152"/>
    </location>
</feature>
<name>A0A6G1GX69_9PEZI</name>
<dbReference type="EMBL" id="ML977163">
    <property type="protein sequence ID" value="KAF1985328.1"/>
    <property type="molecule type" value="Genomic_DNA"/>
</dbReference>
<dbReference type="PANTHER" id="PTHR13218">
    <property type="entry name" value="TRANSCRIPTION INITIATION FACTOR TFIID SUBUNIT 11-RELATED"/>
    <property type="match status" value="1"/>
</dbReference>
<organism evidence="8 9">
    <name type="scientific">Aulographum hederae CBS 113979</name>
    <dbReference type="NCBI Taxonomy" id="1176131"/>
    <lineage>
        <taxon>Eukaryota</taxon>
        <taxon>Fungi</taxon>
        <taxon>Dikarya</taxon>
        <taxon>Ascomycota</taxon>
        <taxon>Pezizomycotina</taxon>
        <taxon>Dothideomycetes</taxon>
        <taxon>Pleosporomycetidae</taxon>
        <taxon>Aulographales</taxon>
        <taxon>Aulographaceae</taxon>
    </lineage>
</organism>
<dbReference type="OrthoDB" id="28335at2759"/>
<keyword evidence="3" id="KW-0805">Transcription regulation</keyword>
<accession>A0A6G1GX69</accession>
<evidence type="ECO:0000256" key="4">
    <source>
        <dbReference type="ARBA" id="ARBA00023163"/>
    </source>
</evidence>
<keyword evidence="5" id="KW-0539">Nucleus</keyword>
<dbReference type="InterPro" id="IPR045127">
    <property type="entry name" value="TAF11-like"/>
</dbReference>
<dbReference type="CDD" id="cd08048">
    <property type="entry name" value="HFD_TAF11"/>
    <property type="match status" value="1"/>
</dbReference>
<comment type="subcellular location">
    <subcellularLocation>
        <location evidence="1">Nucleus</location>
    </subcellularLocation>
</comment>
<feature type="compositionally biased region" description="Basic and acidic residues" evidence="6">
    <location>
        <begin position="232"/>
        <end position="243"/>
    </location>
</feature>
<dbReference type="Gene3D" id="1.10.20.10">
    <property type="entry name" value="Histone, subunit A"/>
    <property type="match status" value="1"/>
</dbReference>
<dbReference type="SUPFAM" id="SSF47113">
    <property type="entry name" value="Histone-fold"/>
    <property type="match status" value="1"/>
</dbReference>
<sequence>MSNNPTSPAHLASNFQRRKSTLPQVHSRLRQASFPPDVANNAIAELGSVASPSPVPGSRAMSQNRSPSVDTATPSLIGGSSNRKRQKRKADQVDGRSFAGSSATNKRLRGASGSLIGASTQEVEDADEPEDEAEVGGEEAGGDMDEETKQAGMRRGVFVTALSGDSLHRYEAYTQTRLNKSAIRKLTNHVLSQSLPPQVLTVVSGMTKVYIQDIIERARQVQIEWMAAGDPDRIQFPDEEQKPVPDSLPASSDNTVSMKTEPLSPDAMAPGLEAVEDGLNADFLDTKQEANEDINDMNGAQKEEAPAQINRDEAIYNRIQNSIKMMDRGALLPEHLQEAVRRYKRDRVGQGTGYMGLSTEGKERASVRTSGRKLFR</sequence>
<evidence type="ECO:0000256" key="3">
    <source>
        <dbReference type="ARBA" id="ARBA00023015"/>
    </source>
</evidence>
<protein>
    <recommendedName>
        <fullName evidence="7">TAFII28-like protein domain-containing protein</fullName>
    </recommendedName>
</protein>
<feature type="compositionally biased region" description="Polar residues" evidence="6">
    <location>
        <begin position="60"/>
        <end position="81"/>
    </location>
</feature>
<evidence type="ECO:0000259" key="7">
    <source>
        <dbReference type="Pfam" id="PF04719"/>
    </source>
</evidence>
<dbReference type="GO" id="GO:0051123">
    <property type="term" value="P:RNA polymerase II preinitiation complex assembly"/>
    <property type="evidence" value="ECO:0007669"/>
    <property type="project" value="InterPro"/>
</dbReference>
<evidence type="ECO:0000313" key="9">
    <source>
        <dbReference type="Proteomes" id="UP000800041"/>
    </source>
</evidence>
<gene>
    <name evidence="8" type="ORF">K402DRAFT_455287</name>
</gene>
<feature type="compositionally biased region" description="Polar residues" evidence="6">
    <location>
        <begin position="249"/>
        <end position="258"/>
    </location>
</feature>
<keyword evidence="9" id="KW-1185">Reference proteome</keyword>
<feature type="region of interest" description="Disordered" evidence="6">
    <location>
        <begin position="232"/>
        <end position="259"/>
    </location>
</feature>
<comment type="similarity">
    <text evidence="2">Belongs to the TAF11 family.</text>
</comment>
<dbReference type="Pfam" id="PF04719">
    <property type="entry name" value="TAFII28"/>
    <property type="match status" value="1"/>
</dbReference>
<evidence type="ECO:0000256" key="2">
    <source>
        <dbReference type="ARBA" id="ARBA00009788"/>
    </source>
</evidence>
<evidence type="ECO:0000256" key="6">
    <source>
        <dbReference type="SAM" id="MobiDB-lite"/>
    </source>
</evidence>
<dbReference type="InterPro" id="IPR009072">
    <property type="entry name" value="Histone-fold"/>
</dbReference>
<dbReference type="InterPro" id="IPR006809">
    <property type="entry name" value="TAFII28_dom"/>
</dbReference>
<feature type="region of interest" description="Disordered" evidence="6">
    <location>
        <begin position="1"/>
        <end position="36"/>
    </location>
</feature>
<feature type="domain" description="TAFII28-like protein" evidence="7">
    <location>
        <begin position="159"/>
        <end position="229"/>
    </location>
</feature>
<feature type="region of interest" description="Disordered" evidence="6">
    <location>
        <begin position="351"/>
        <end position="376"/>
    </location>
</feature>
<evidence type="ECO:0000256" key="1">
    <source>
        <dbReference type="ARBA" id="ARBA00004123"/>
    </source>
</evidence>
<feature type="compositionally biased region" description="Acidic residues" evidence="6">
    <location>
        <begin position="122"/>
        <end position="146"/>
    </location>
</feature>
<evidence type="ECO:0000313" key="8">
    <source>
        <dbReference type="EMBL" id="KAF1985328.1"/>
    </source>
</evidence>
<keyword evidence="4" id="KW-0804">Transcription</keyword>
<reference evidence="8" key="1">
    <citation type="journal article" date="2020" name="Stud. Mycol.">
        <title>101 Dothideomycetes genomes: a test case for predicting lifestyles and emergence of pathogens.</title>
        <authorList>
            <person name="Haridas S."/>
            <person name="Albert R."/>
            <person name="Binder M."/>
            <person name="Bloem J."/>
            <person name="Labutti K."/>
            <person name="Salamov A."/>
            <person name="Andreopoulos B."/>
            <person name="Baker S."/>
            <person name="Barry K."/>
            <person name="Bills G."/>
            <person name="Bluhm B."/>
            <person name="Cannon C."/>
            <person name="Castanera R."/>
            <person name="Culley D."/>
            <person name="Daum C."/>
            <person name="Ezra D."/>
            <person name="Gonzalez J."/>
            <person name="Henrissat B."/>
            <person name="Kuo A."/>
            <person name="Liang C."/>
            <person name="Lipzen A."/>
            <person name="Lutzoni F."/>
            <person name="Magnuson J."/>
            <person name="Mondo S."/>
            <person name="Nolan M."/>
            <person name="Ohm R."/>
            <person name="Pangilinan J."/>
            <person name="Park H.-J."/>
            <person name="Ramirez L."/>
            <person name="Alfaro M."/>
            <person name="Sun H."/>
            <person name="Tritt A."/>
            <person name="Yoshinaga Y."/>
            <person name="Zwiers L.-H."/>
            <person name="Turgeon B."/>
            <person name="Goodwin S."/>
            <person name="Spatafora J."/>
            <person name="Crous P."/>
            <person name="Grigoriev I."/>
        </authorList>
    </citation>
    <scope>NUCLEOTIDE SEQUENCE</scope>
    <source>
        <strain evidence="8">CBS 113979</strain>
    </source>
</reference>
<dbReference type="PANTHER" id="PTHR13218:SF8">
    <property type="entry name" value="TRANSCRIPTION INITIATION FACTOR TFIID SUBUNIT 11"/>
    <property type="match status" value="1"/>
</dbReference>
<evidence type="ECO:0000256" key="5">
    <source>
        <dbReference type="ARBA" id="ARBA00023242"/>
    </source>
</evidence>
<dbReference type="GO" id="GO:0046982">
    <property type="term" value="F:protein heterodimerization activity"/>
    <property type="evidence" value="ECO:0007669"/>
    <property type="project" value="InterPro"/>
</dbReference>